<dbReference type="PANTHER" id="PTHR30097">
    <property type="entry name" value="CATION EFFLUX SYSTEM PROTEIN CUSB"/>
    <property type="match status" value="1"/>
</dbReference>
<evidence type="ECO:0000313" key="3">
    <source>
        <dbReference type="EMBL" id="MCB5227866.1"/>
    </source>
</evidence>
<name>A0ABS8C699_9ALTE</name>
<keyword evidence="1" id="KW-0813">Transport</keyword>
<dbReference type="RefSeq" id="WP_226751930.1">
    <property type="nucleotide sequence ID" value="NZ_JAEINI020000011.1"/>
</dbReference>
<feature type="signal peptide" evidence="2">
    <location>
        <begin position="1"/>
        <end position="25"/>
    </location>
</feature>
<comment type="caution">
    <text evidence="3">The sequence shown here is derived from an EMBL/GenBank/DDBJ whole genome shotgun (WGS) entry which is preliminary data.</text>
</comment>
<gene>
    <name evidence="3" type="ORF">JAO78_013695</name>
</gene>
<keyword evidence="4" id="KW-1185">Reference proteome</keyword>
<protein>
    <recommendedName>
        <fullName evidence="5">RND efflux pump membrane fusion protein barrel-sandwich domain-containing protein</fullName>
    </recommendedName>
</protein>
<dbReference type="Proteomes" id="UP000633814">
    <property type="component" value="Unassembled WGS sequence"/>
</dbReference>
<dbReference type="EMBL" id="JAEINI020000011">
    <property type="protein sequence ID" value="MCB5227866.1"/>
    <property type="molecule type" value="Genomic_DNA"/>
</dbReference>
<sequence length="345" mass="37769">MNVFFKGCQRAAIGVLLVLSGQSVAQSEPAEVTISALGALNLRYAEVSLASDFAGQPLLAQASAYTGSARPVGRMIESAEMTWLAQPGSVVEAGQPVMQLAGSEVHHFLTEYDARKSYFQLVKKRYDDNQQLFKQKAIGASAWQEISLAYQAAMLEFEHLDHFYERISQVSADHSSIILTAPIAGLVLSADASEPVLFSILDQAQLRLTGTLVEQSFQPSAIRFENCQLAIERFEAVSEGFSRRWWTAPVASESACQLNWQQQLNVTPVYAQAVYRVPTSAIVRHHSQQHLWLKSVNSLRLVPVSILGKDAGAFWVQSEALAPADQVLIQSVSAVYGHYLGLGGE</sequence>
<evidence type="ECO:0008006" key="5">
    <source>
        <dbReference type="Google" id="ProtNLM"/>
    </source>
</evidence>
<organism evidence="3 4">
    <name type="scientific">Alishewanella maricola</name>
    <dbReference type="NCBI Taxonomy" id="2795740"/>
    <lineage>
        <taxon>Bacteria</taxon>
        <taxon>Pseudomonadati</taxon>
        <taxon>Pseudomonadota</taxon>
        <taxon>Gammaproteobacteria</taxon>
        <taxon>Alteromonadales</taxon>
        <taxon>Alteromonadaceae</taxon>
        <taxon>Alishewanella</taxon>
    </lineage>
</organism>
<evidence type="ECO:0000256" key="2">
    <source>
        <dbReference type="SAM" id="SignalP"/>
    </source>
</evidence>
<proteinExistence type="predicted"/>
<reference evidence="3 4" key="1">
    <citation type="submission" date="2021-10" db="EMBL/GenBank/DDBJ databases">
        <title>Alishewanella koreense sp. nov. isolated from seawater of southwestern coast in South Korea and the proposal for the reclassification of Rheinheimera perlucida and Rheinheimera tuosuensis as Arsukibacterium perlucida and Arsukibacterium tuosuensis.</title>
        <authorList>
            <person name="Kim K.H."/>
            <person name="Ruan W."/>
            <person name="Kim K.R."/>
            <person name="Baek J.H."/>
            <person name="Jeon C.O."/>
        </authorList>
    </citation>
    <scope>NUCLEOTIDE SEQUENCE [LARGE SCALE GENOMIC DNA]</scope>
    <source>
        <strain evidence="3 4">16-MA</strain>
    </source>
</reference>
<keyword evidence="2" id="KW-0732">Signal</keyword>
<dbReference type="InterPro" id="IPR051909">
    <property type="entry name" value="MFP_Cation_Efflux"/>
</dbReference>
<accession>A0ABS8C699</accession>
<dbReference type="PANTHER" id="PTHR30097:SF4">
    <property type="entry name" value="SLR6042 PROTEIN"/>
    <property type="match status" value="1"/>
</dbReference>
<feature type="chain" id="PRO_5045247228" description="RND efflux pump membrane fusion protein barrel-sandwich domain-containing protein" evidence="2">
    <location>
        <begin position="26"/>
        <end position="345"/>
    </location>
</feature>
<evidence type="ECO:0000256" key="1">
    <source>
        <dbReference type="ARBA" id="ARBA00022448"/>
    </source>
</evidence>
<evidence type="ECO:0000313" key="4">
    <source>
        <dbReference type="Proteomes" id="UP000633814"/>
    </source>
</evidence>